<evidence type="ECO:0000256" key="1">
    <source>
        <dbReference type="ARBA" id="ARBA00004604"/>
    </source>
</evidence>
<dbReference type="Pfam" id="PF09805">
    <property type="entry name" value="Nop25"/>
    <property type="match status" value="1"/>
</dbReference>
<feature type="compositionally biased region" description="Basic and acidic residues" evidence="5">
    <location>
        <begin position="229"/>
        <end position="252"/>
    </location>
</feature>
<reference evidence="6" key="1">
    <citation type="submission" date="2023-03" db="EMBL/GenBank/DDBJ databases">
        <title>Mating type loci evolution in Malassezia.</title>
        <authorList>
            <person name="Coelho M.A."/>
        </authorList>
    </citation>
    <scope>NUCLEOTIDE SEQUENCE</scope>
    <source>
        <strain evidence="6">CBS 9431</strain>
    </source>
</reference>
<evidence type="ECO:0000256" key="2">
    <source>
        <dbReference type="ARBA" id="ARBA00007175"/>
    </source>
</evidence>
<evidence type="ECO:0000256" key="4">
    <source>
        <dbReference type="ARBA" id="ARBA00023242"/>
    </source>
</evidence>
<dbReference type="PANTHER" id="PTHR14577">
    <property type="entry name" value="NUCLEOLAR PROTEIN 12"/>
    <property type="match status" value="1"/>
</dbReference>
<sequence>MSTGRKAGLAALTESAQKNNPVLKKKPTPVRRPAPRKRPEKRQKVEFDESARHEFLTGFSKRKQQRKQAAQENRQARIREELKDSRRAAIEARREQAAENVRAERRAYGLLSDDEEEAEPMHEEHDFENEERRAHVTVQEFDVDADWHAPPPPKVTEQLPPSSRRAARKEAAVAPQKPKAAPNPKRPSGSLTAILEPDVVNAAHYLPIEEAPKPAPAKRAHTYLSAAERMQERKAQREHNHKQAELRRESNRARAKSGPKKKISTTGQRRK</sequence>
<feature type="compositionally biased region" description="Basic residues" evidence="5">
    <location>
        <begin position="253"/>
        <end position="271"/>
    </location>
</feature>
<evidence type="ECO:0000313" key="7">
    <source>
        <dbReference type="Proteomes" id="UP001217754"/>
    </source>
</evidence>
<keyword evidence="4" id="KW-0539">Nucleus</keyword>
<evidence type="ECO:0000256" key="5">
    <source>
        <dbReference type="SAM" id="MobiDB-lite"/>
    </source>
</evidence>
<feature type="region of interest" description="Disordered" evidence="5">
    <location>
        <begin position="1"/>
        <end position="194"/>
    </location>
</feature>
<comment type="subcellular location">
    <subcellularLocation>
        <location evidence="1">Nucleus</location>
        <location evidence="1">Nucleolus</location>
    </subcellularLocation>
</comment>
<dbReference type="GO" id="GO:0019843">
    <property type="term" value="F:rRNA binding"/>
    <property type="evidence" value="ECO:0007669"/>
    <property type="project" value="TreeGrafter"/>
</dbReference>
<feature type="region of interest" description="Disordered" evidence="5">
    <location>
        <begin position="208"/>
        <end position="271"/>
    </location>
</feature>
<dbReference type="InterPro" id="IPR019186">
    <property type="entry name" value="Nucleolar_protein_12"/>
</dbReference>
<dbReference type="PANTHER" id="PTHR14577:SF0">
    <property type="entry name" value="NUCLEOLAR PROTEIN 12"/>
    <property type="match status" value="1"/>
</dbReference>
<feature type="compositionally biased region" description="Basic and acidic residues" evidence="5">
    <location>
        <begin position="74"/>
        <end position="107"/>
    </location>
</feature>
<evidence type="ECO:0008006" key="8">
    <source>
        <dbReference type="Google" id="ProtNLM"/>
    </source>
</evidence>
<keyword evidence="7" id="KW-1185">Reference proteome</keyword>
<protein>
    <recommendedName>
        <fullName evidence="8">Nucleolar protein 12</fullName>
    </recommendedName>
</protein>
<name>A0AAF0F5E2_9BASI</name>
<proteinExistence type="inferred from homology"/>
<feature type="compositionally biased region" description="Basic and acidic residues" evidence="5">
    <location>
        <begin position="119"/>
        <end position="134"/>
    </location>
</feature>
<comment type="similarity">
    <text evidence="2">Belongs to the RRP17 family.</text>
</comment>
<feature type="compositionally biased region" description="Low complexity" evidence="5">
    <location>
        <begin position="172"/>
        <end position="187"/>
    </location>
</feature>
<dbReference type="AlphaFoldDB" id="A0AAF0F5E2"/>
<feature type="compositionally biased region" description="Basic and acidic residues" evidence="5">
    <location>
        <begin position="42"/>
        <end position="55"/>
    </location>
</feature>
<evidence type="ECO:0000256" key="3">
    <source>
        <dbReference type="ARBA" id="ARBA00023054"/>
    </source>
</evidence>
<dbReference type="RefSeq" id="XP_060123804.1">
    <property type="nucleotide sequence ID" value="XM_060267821.1"/>
</dbReference>
<feature type="compositionally biased region" description="Basic residues" evidence="5">
    <location>
        <begin position="23"/>
        <end position="41"/>
    </location>
</feature>
<gene>
    <name evidence="6" type="ORF">MJAP1_003898</name>
</gene>
<accession>A0AAF0F5E2</accession>
<keyword evidence="3" id="KW-0175">Coiled coil</keyword>
<organism evidence="6 7">
    <name type="scientific">Malassezia japonica</name>
    <dbReference type="NCBI Taxonomy" id="223818"/>
    <lineage>
        <taxon>Eukaryota</taxon>
        <taxon>Fungi</taxon>
        <taxon>Dikarya</taxon>
        <taxon>Basidiomycota</taxon>
        <taxon>Ustilaginomycotina</taxon>
        <taxon>Malasseziomycetes</taxon>
        <taxon>Malasseziales</taxon>
        <taxon>Malasseziaceae</taxon>
        <taxon>Malassezia</taxon>
    </lineage>
</organism>
<dbReference type="GO" id="GO:0005730">
    <property type="term" value="C:nucleolus"/>
    <property type="evidence" value="ECO:0007669"/>
    <property type="project" value="UniProtKB-SubCell"/>
</dbReference>
<dbReference type="EMBL" id="CP119965">
    <property type="protein sequence ID" value="WFD40907.1"/>
    <property type="molecule type" value="Genomic_DNA"/>
</dbReference>
<dbReference type="Proteomes" id="UP001217754">
    <property type="component" value="Chromosome 8"/>
</dbReference>
<evidence type="ECO:0000313" key="6">
    <source>
        <dbReference type="EMBL" id="WFD40907.1"/>
    </source>
</evidence>
<dbReference type="GeneID" id="85227549"/>